<dbReference type="GO" id="GO:0030976">
    <property type="term" value="F:thiamine pyrophosphate binding"/>
    <property type="evidence" value="ECO:0007669"/>
    <property type="project" value="InterPro"/>
</dbReference>
<keyword evidence="4" id="KW-0808">Transferase</keyword>
<dbReference type="PROSITE" id="PS00187">
    <property type="entry name" value="TPP_ENZYMES"/>
    <property type="match status" value="1"/>
</dbReference>
<keyword evidence="2" id="KW-0786">Thiamine pyrophosphate</keyword>
<dbReference type="InterPro" id="IPR000399">
    <property type="entry name" value="TPP-bd_CS"/>
</dbReference>
<evidence type="ECO:0000313" key="4">
    <source>
        <dbReference type="EMBL" id="MBB6147439.1"/>
    </source>
</evidence>
<evidence type="ECO:0000259" key="3">
    <source>
        <dbReference type="Pfam" id="PF02775"/>
    </source>
</evidence>
<dbReference type="EC" id="2.2.1.6" evidence="4"/>
<keyword evidence="5" id="KW-1185">Reference proteome</keyword>
<dbReference type="PANTHER" id="PTHR18968">
    <property type="entry name" value="THIAMINE PYROPHOSPHATE ENZYMES"/>
    <property type="match status" value="1"/>
</dbReference>
<sequence length="159" mass="17600">MARHLYSFRARQVLISNGQQTLGVALPWAIAATLVRPAEKVLSISGDGGFLFSAMELETAVRLQSHLVHMIWIDGSYDMVAVQEEKKYGRGSGIEFGPVDPVKYADAFGATGLMIQTPDQIEPVLKQTFDTPGPVLVGVHVDYRDNHRLFESVDERTIK</sequence>
<dbReference type="Pfam" id="PF02775">
    <property type="entry name" value="TPP_enzyme_C"/>
    <property type="match status" value="1"/>
</dbReference>
<dbReference type="InterPro" id="IPR045229">
    <property type="entry name" value="TPP_enz"/>
</dbReference>
<dbReference type="PANTHER" id="PTHR18968:SF129">
    <property type="entry name" value="ACETOLACTATE SYNTHASE"/>
    <property type="match status" value="1"/>
</dbReference>
<dbReference type="SUPFAM" id="SSF52518">
    <property type="entry name" value="Thiamin diphosphate-binding fold (THDP-binding)"/>
    <property type="match status" value="1"/>
</dbReference>
<name>A0A841K659_9BACT</name>
<dbReference type="GO" id="GO:0000287">
    <property type="term" value="F:magnesium ion binding"/>
    <property type="evidence" value="ECO:0007669"/>
    <property type="project" value="InterPro"/>
</dbReference>
<dbReference type="GO" id="GO:0009097">
    <property type="term" value="P:isoleucine biosynthetic process"/>
    <property type="evidence" value="ECO:0007669"/>
    <property type="project" value="TreeGrafter"/>
</dbReference>
<dbReference type="GO" id="GO:0009099">
    <property type="term" value="P:L-valine biosynthetic process"/>
    <property type="evidence" value="ECO:0007669"/>
    <property type="project" value="TreeGrafter"/>
</dbReference>
<dbReference type="Gene3D" id="3.40.50.970">
    <property type="match status" value="1"/>
</dbReference>
<dbReference type="GO" id="GO:0003984">
    <property type="term" value="F:acetolactate synthase activity"/>
    <property type="evidence" value="ECO:0007669"/>
    <property type="project" value="UniProtKB-EC"/>
</dbReference>
<evidence type="ECO:0000256" key="1">
    <source>
        <dbReference type="ARBA" id="ARBA00007812"/>
    </source>
</evidence>
<dbReference type="GO" id="GO:0005948">
    <property type="term" value="C:acetolactate synthase complex"/>
    <property type="evidence" value="ECO:0007669"/>
    <property type="project" value="TreeGrafter"/>
</dbReference>
<dbReference type="Proteomes" id="UP000538666">
    <property type="component" value="Unassembled WGS sequence"/>
</dbReference>
<accession>A0A841K659</accession>
<comment type="similarity">
    <text evidence="1">Belongs to the TPP enzyme family.</text>
</comment>
<dbReference type="InterPro" id="IPR011766">
    <property type="entry name" value="TPP_enzyme_TPP-bd"/>
</dbReference>
<protein>
    <submittedName>
        <fullName evidence="4">Acetolactate synthase-1/2/3 large subunit</fullName>
        <ecNumber evidence="4">2.2.1.6</ecNumber>
    </submittedName>
</protein>
<feature type="domain" description="Thiamine pyrophosphate enzyme TPP-binding" evidence="3">
    <location>
        <begin position="2"/>
        <end position="138"/>
    </location>
</feature>
<gene>
    <name evidence="4" type="ORF">HNQ77_005437</name>
</gene>
<dbReference type="EMBL" id="JACHEK010000016">
    <property type="protein sequence ID" value="MBB6147439.1"/>
    <property type="molecule type" value="Genomic_DNA"/>
</dbReference>
<organism evidence="4 5">
    <name type="scientific">Silvibacterium bohemicum</name>
    <dbReference type="NCBI Taxonomy" id="1577686"/>
    <lineage>
        <taxon>Bacteria</taxon>
        <taxon>Pseudomonadati</taxon>
        <taxon>Acidobacteriota</taxon>
        <taxon>Terriglobia</taxon>
        <taxon>Terriglobales</taxon>
        <taxon>Acidobacteriaceae</taxon>
        <taxon>Silvibacterium</taxon>
    </lineage>
</organism>
<evidence type="ECO:0000313" key="5">
    <source>
        <dbReference type="Proteomes" id="UP000538666"/>
    </source>
</evidence>
<evidence type="ECO:0000256" key="2">
    <source>
        <dbReference type="ARBA" id="ARBA00023052"/>
    </source>
</evidence>
<dbReference type="AlphaFoldDB" id="A0A841K659"/>
<dbReference type="GO" id="GO:0050660">
    <property type="term" value="F:flavin adenine dinucleotide binding"/>
    <property type="evidence" value="ECO:0007669"/>
    <property type="project" value="TreeGrafter"/>
</dbReference>
<dbReference type="InterPro" id="IPR029061">
    <property type="entry name" value="THDP-binding"/>
</dbReference>
<proteinExistence type="inferred from homology"/>
<comment type="caution">
    <text evidence="4">The sequence shown here is derived from an EMBL/GenBank/DDBJ whole genome shotgun (WGS) entry which is preliminary data.</text>
</comment>
<reference evidence="4 5" key="1">
    <citation type="submission" date="2020-08" db="EMBL/GenBank/DDBJ databases">
        <title>Genomic Encyclopedia of Type Strains, Phase IV (KMG-IV): sequencing the most valuable type-strain genomes for metagenomic binning, comparative biology and taxonomic classification.</title>
        <authorList>
            <person name="Goeker M."/>
        </authorList>
    </citation>
    <scope>NUCLEOTIDE SEQUENCE [LARGE SCALE GENOMIC DNA]</scope>
    <source>
        <strain evidence="4 5">DSM 103733</strain>
    </source>
</reference>
<dbReference type="RefSeq" id="WP_050061430.1">
    <property type="nucleotide sequence ID" value="NZ_JACHEK010000016.1"/>
</dbReference>